<dbReference type="InterPro" id="IPR002347">
    <property type="entry name" value="SDR_fam"/>
</dbReference>
<evidence type="ECO:0000313" key="2">
    <source>
        <dbReference type="EMBL" id="MFC3574123.1"/>
    </source>
</evidence>
<dbReference type="InterPro" id="IPR036291">
    <property type="entry name" value="NAD(P)-bd_dom_sf"/>
</dbReference>
<evidence type="ECO:0000313" key="3">
    <source>
        <dbReference type="Proteomes" id="UP001595701"/>
    </source>
</evidence>
<comment type="caution">
    <text evidence="2">The sequence shown here is derived from an EMBL/GenBank/DDBJ whole genome shotgun (WGS) entry which is preliminary data.</text>
</comment>
<feature type="region of interest" description="Disordered" evidence="1">
    <location>
        <begin position="45"/>
        <end position="64"/>
    </location>
</feature>
<keyword evidence="3" id="KW-1185">Reference proteome</keyword>
<name>A0ABV7SBD1_9ACTN</name>
<dbReference type="Proteomes" id="UP001595701">
    <property type="component" value="Unassembled WGS sequence"/>
</dbReference>
<proteinExistence type="predicted"/>
<dbReference type="Pfam" id="PF00106">
    <property type="entry name" value="adh_short"/>
    <property type="match status" value="1"/>
</dbReference>
<evidence type="ECO:0000256" key="1">
    <source>
        <dbReference type="SAM" id="MobiDB-lite"/>
    </source>
</evidence>
<dbReference type="RefSeq" id="WP_386275959.1">
    <property type="nucleotide sequence ID" value="NZ_JBHRWR010000009.1"/>
</dbReference>
<organism evidence="2 3">
    <name type="scientific">Streptomyces yaanensis</name>
    <dbReference type="NCBI Taxonomy" id="1142239"/>
    <lineage>
        <taxon>Bacteria</taxon>
        <taxon>Bacillati</taxon>
        <taxon>Actinomycetota</taxon>
        <taxon>Actinomycetes</taxon>
        <taxon>Kitasatosporales</taxon>
        <taxon>Streptomycetaceae</taxon>
        <taxon>Streptomyces</taxon>
    </lineage>
</organism>
<dbReference type="EMBL" id="JBHRWR010000009">
    <property type="protein sequence ID" value="MFC3574123.1"/>
    <property type="molecule type" value="Genomic_DNA"/>
</dbReference>
<sequence>MRGKLTGRKAWVTGGARGIGAAVAHRLAADGADVAINERRRTDRPDIIGQCPQSGLLPRPLCVE</sequence>
<reference evidence="3" key="1">
    <citation type="journal article" date="2019" name="Int. J. Syst. Evol. Microbiol.">
        <title>The Global Catalogue of Microorganisms (GCM) 10K type strain sequencing project: providing services to taxonomists for standard genome sequencing and annotation.</title>
        <authorList>
            <consortium name="The Broad Institute Genomics Platform"/>
            <consortium name="The Broad Institute Genome Sequencing Center for Infectious Disease"/>
            <person name="Wu L."/>
            <person name="Ma J."/>
        </authorList>
    </citation>
    <scope>NUCLEOTIDE SEQUENCE [LARGE SCALE GENOMIC DNA]</scope>
    <source>
        <strain evidence="3">CGMCC 4.7035</strain>
    </source>
</reference>
<gene>
    <name evidence="2" type="ORF">ACFOZ0_12725</name>
</gene>
<dbReference type="SUPFAM" id="SSF51735">
    <property type="entry name" value="NAD(P)-binding Rossmann-fold domains"/>
    <property type="match status" value="1"/>
</dbReference>
<protein>
    <submittedName>
        <fullName evidence="2">SDR family NAD(P)-dependent oxidoreductase</fullName>
    </submittedName>
</protein>
<accession>A0ABV7SBD1</accession>
<dbReference type="Gene3D" id="3.40.50.720">
    <property type="entry name" value="NAD(P)-binding Rossmann-like Domain"/>
    <property type="match status" value="1"/>
</dbReference>